<dbReference type="Proteomes" id="UP000235388">
    <property type="component" value="Unassembled WGS sequence"/>
</dbReference>
<evidence type="ECO:0000313" key="1">
    <source>
        <dbReference type="EMBL" id="PLW47838.1"/>
    </source>
</evidence>
<reference evidence="1 2" key="1">
    <citation type="submission" date="2017-11" db="EMBL/GenBank/DDBJ databases">
        <title>De novo assembly and phasing of dikaryotic genomes from two isolates of Puccinia coronata f. sp. avenae, the causal agent of oat crown rust.</title>
        <authorList>
            <person name="Miller M.E."/>
            <person name="Zhang Y."/>
            <person name="Omidvar V."/>
            <person name="Sperschneider J."/>
            <person name="Schwessinger B."/>
            <person name="Raley C."/>
            <person name="Palmer J.M."/>
            <person name="Garnica D."/>
            <person name="Upadhyaya N."/>
            <person name="Rathjen J."/>
            <person name="Taylor J.M."/>
            <person name="Park R.F."/>
            <person name="Dodds P.N."/>
            <person name="Hirsch C.D."/>
            <person name="Kianian S.F."/>
            <person name="Figueroa M."/>
        </authorList>
    </citation>
    <scope>NUCLEOTIDE SEQUENCE [LARGE SCALE GENOMIC DNA]</scope>
    <source>
        <strain evidence="1">12NC29</strain>
    </source>
</reference>
<comment type="caution">
    <text evidence="1">The sequence shown here is derived from an EMBL/GenBank/DDBJ whole genome shotgun (WGS) entry which is preliminary data.</text>
</comment>
<organism evidence="1 2">
    <name type="scientific">Puccinia coronata f. sp. avenae</name>
    <dbReference type="NCBI Taxonomy" id="200324"/>
    <lineage>
        <taxon>Eukaryota</taxon>
        <taxon>Fungi</taxon>
        <taxon>Dikarya</taxon>
        <taxon>Basidiomycota</taxon>
        <taxon>Pucciniomycotina</taxon>
        <taxon>Pucciniomycetes</taxon>
        <taxon>Pucciniales</taxon>
        <taxon>Pucciniaceae</taxon>
        <taxon>Puccinia</taxon>
    </lineage>
</organism>
<protein>
    <submittedName>
        <fullName evidence="1">Uncharacterized protein</fullName>
    </submittedName>
</protein>
<gene>
    <name evidence="1" type="ORF">PCANC_07869</name>
</gene>
<name>A0A2N5VCV9_9BASI</name>
<dbReference type="EMBL" id="PGCJ01000107">
    <property type="protein sequence ID" value="PLW47838.1"/>
    <property type="molecule type" value="Genomic_DNA"/>
</dbReference>
<keyword evidence="2" id="KW-1185">Reference proteome</keyword>
<evidence type="ECO:0000313" key="2">
    <source>
        <dbReference type="Proteomes" id="UP000235388"/>
    </source>
</evidence>
<dbReference type="AlphaFoldDB" id="A0A2N5VCV9"/>
<proteinExistence type="predicted"/>
<accession>A0A2N5VCV9</accession>
<sequence length="111" mass="12443">MREDYFKANKRLILVVNDDGVIIKPSAKNDYQNRMDTVLSSLAADSKNEAWMVARLPVDLLESIYGHVKKLNLAGSNGRIFSEQNKAFVELPDGSLLEQEASQFIEVISTL</sequence>